<keyword evidence="12" id="KW-1185">Reference proteome</keyword>
<dbReference type="Proteomes" id="UP000322000">
    <property type="component" value="Chromosome 19"/>
</dbReference>
<keyword evidence="6" id="KW-0539">Nucleus</keyword>
<evidence type="ECO:0000313" key="13">
    <source>
        <dbReference type="RefSeq" id="XP_026740959.1"/>
    </source>
</evidence>
<evidence type="ECO:0000256" key="8">
    <source>
        <dbReference type="SAM" id="Coils"/>
    </source>
</evidence>
<evidence type="ECO:0000256" key="5">
    <source>
        <dbReference type="ARBA" id="ARBA00022833"/>
    </source>
</evidence>
<dbReference type="SMART" id="SM00225">
    <property type="entry name" value="BTB"/>
    <property type="match status" value="1"/>
</dbReference>
<feature type="domain" description="C2H2-type" evidence="11">
    <location>
        <begin position="576"/>
        <end position="603"/>
    </location>
</feature>
<dbReference type="GO" id="GO:0000981">
    <property type="term" value="F:DNA-binding transcription factor activity, RNA polymerase II-specific"/>
    <property type="evidence" value="ECO:0007669"/>
    <property type="project" value="TreeGrafter"/>
</dbReference>
<evidence type="ECO:0000256" key="2">
    <source>
        <dbReference type="ARBA" id="ARBA00022723"/>
    </source>
</evidence>
<keyword evidence="8" id="KW-0175">Coiled coil</keyword>
<dbReference type="GO" id="GO:0005634">
    <property type="term" value="C:nucleus"/>
    <property type="evidence" value="ECO:0007669"/>
    <property type="project" value="UniProtKB-SubCell"/>
</dbReference>
<dbReference type="CTD" id="41848"/>
<evidence type="ECO:0000256" key="6">
    <source>
        <dbReference type="ARBA" id="ARBA00023242"/>
    </source>
</evidence>
<dbReference type="OrthoDB" id="10069414at2759"/>
<feature type="compositionally biased region" description="Low complexity" evidence="9">
    <location>
        <begin position="197"/>
        <end position="210"/>
    </location>
</feature>
<name>A0A7E5WJU0_TRINI</name>
<dbReference type="SMART" id="SM00355">
    <property type="entry name" value="ZnF_C2H2"/>
    <property type="match status" value="5"/>
</dbReference>
<dbReference type="InterPro" id="IPR011333">
    <property type="entry name" value="SKP1/BTB/POZ_sf"/>
</dbReference>
<dbReference type="FunCoup" id="A0A7E5WJU0">
    <property type="interactions" value="187"/>
</dbReference>
<sequence>MSDVKQVKVDNWGIYFLQRLKHFFNQTDYCDLTLQFQDNAQLKVHRLVLSACTEYFEILERTCEMYEDCLVMPDDLQADVVVPIVNFMYTGHLEFRMDLLERLYQTSQILNMPVLGKLLESHRNLAPKAPTPAHSYSVRRYTKNTESKPSKSSTPSNETTHKRSYSKAFDNNVVYREKKSYQSTSKSESMLNSSYHIPSPSVDIGSGSSSQKAPVDDSRPTRYEIPEELDSDNVFNNSFCSISYTSQPLMVHPETVKRYSSKRSGIFNDDSSSKKLITGMSTVDIVECKRITKDDDIFDVSVPDHHLNDETEMFQPTYNEPVKDSNQLFDQILDNNDSGPKVTIETKDSKAASNLDHARIISEVLKKYPHLVKSNKNIKLKILDPAPGKGKKQQKPTPIVDEKPIKVKQNLDRNEPDYTYETDVLDSKQAAKLIALGAENIKGPWICLICGTPGKALHFSTYYKFRRHLVEVHNEKPVSNICEYCGLKSLKRNYLLHHLYSQHGVEPPPQYHFPKCNQCSYIALTEGFLVKHKLTHKDIRNFRCNVCPATFYSSNQLLTHIQNTGHKYSADKKTNNQCIYCLKVFLRESNLYAHIKTHHRKAAKVDCIIEDSDEEKTDIVTPKVKGIKFEPSTSFDTEYEEVDLQYPVQQKPIVETPVVTRKQHKTTSATPNSNTRQKILNTSFDSPAKPAVKANVKPTKSREPVHNDLFQDIKVNTQEEEIVLIDDNEYIVKDHQLIPRKQKSVTNDYILADIVPSTVLQPVQQTSVQYTNVQNSHIEENAPQQASMVIKKTANINQPIQIVVSNEEEYKALMASNHPIIFDNGDTNKTLTVLTAPHHEQVGTSTIDLDTTQSSEMMIIPEEYPLNVNEAVTSENSNIVVVYSHPVDQNKQYQIITTGGIGTQFVQSSAIITQNYETVTTSTALMSAHCLGTPVEQTWQNNVEGIEGQHIEMASETEIRTIHSHDTQVGNIASVPTEDNNADLGGLPEIDLAPNGPKLLCTQEITTNVTPSQSDTVHSDKPVDQQVKEKAQYMPQEKKKIERRISTIETSCENINTSIPTQQELVDTQVQIQETLVPALPSNNEAMSVEEQIMAAETVNESIVMTENEPTTTESLLQALTNDDEVVPTAAETIVAPMETDSVDQQVVAVNEVQPMETEIQTIESEMQHMEEAEIETIETEIQTIETEIQQMETETVEVPMAADTVIQAPVAEREATSVHNEIVPEQDTTINTGTVVESTDNAQIDNISITEHQQDNQQPIESQAYDDIVGITQSNNVDATFAKAEEKIQRLTSEWSEDEYDVVERNTSQPAEKLPGEALQEQAVLSEPEIEESIENIQEEMKKQLAAAAEATDVGTEESASSVPEEDSLSQELQLPPYSESPVNIVLPDPQAQQKISSLLNDWEDNDSQEEIAVQENVQQTDTDSGDAAICLPTPEEPILPIVPIPNNDNIKSLVSDWDDDDEESKD</sequence>
<dbReference type="RefSeq" id="XP_026740959.1">
    <property type="nucleotide sequence ID" value="XM_026885158.1"/>
</dbReference>
<dbReference type="GO" id="GO:0008270">
    <property type="term" value="F:zinc ion binding"/>
    <property type="evidence" value="ECO:0007669"/>
    <property type="project" value="UniProtKB-KW"/>
</dbReference>
<dbReference type="SUPFAM" id="SSF54695">
    <property type="entry name" value="POZ domain"/>
    <property type="match status" value="1"/>
</dbReference>
<dbReference type="InterPro" id="IPR013087">
    <property type="entry name" value="Znf_C2H2_type"/>
</dbReference>
<dbReference type="InterPro" id="IPR000210">
    <property type="entry name" value="BTB/POZ_dom"/>
</dbReference>
<feature type="region of interest" description="Disordered" evidence="9">
    <location>
        <begin position="1348"/>
        <end position="1374"/>
    </location>
</feature>
<dbReference type="PROSITE" id="PS50157">
    <property type="entry name" value="ZINC_FINGER_C2H2_2"/>
    <property type="match status" value="2"/>
</dbReference>
<keyword evidence="4 7" id="KW-0863">Zinc-finger</keyword>
<dbReference type="SUPFAM" id="SSF57667">
    <property type="entry name" value="beta-beta-alpha zinc fingers"/>
    <property type="match status" value="1"/>
</dbReference>
<evidence type="ECO:0000256" key="1">
    <source>
        <dbReference type="ARBA" id="ARBA00004123"/>
    </source>
</evidence>
<accession>A0A7E5WJU0</accession>
<evidence type="ECO:0000256" key="4">
    <source>
        <dbReference type="ARBA" id="ARBA00022771"/>
    </source>
</evidence>
<proteinExistence type="predicted"/>
<dbReference type="PANTHER" id="PTHR24394:SF38">
    <property type="entry name" value="CENTROSOME-ASSOCIATED ZINC FINGER PROTEIN CP190"/>
    <property type="match status" value="1"/>
</dbReference>
<feature type="compositionally biased region" description="Polar residues" evidence="9">
    <location>
        <begin position="181"/>
        <end position="196"/>
    </location>
</feature>
<evidence type="ECO:0000256" key="9">
    <source>
        <dbReference type="SAM" id="MobiDB-lite"/>
    </source>
</evidence>
<feature type="domain" description="C2H2-type" evidence="11">
    <location>
        <begin position="542"/>
        <end position="573"/>
    </location>
</feature>
<feature type="region of interest" description="Disordered" evidence="9">
    <location>
        <begin position="126"/>
        <end position="219"/>
    </location>
</feature>
<comment type="subcellular location">
    <subcellularLocation>
        <location evidence="1">Nucleus</location>
    </subcellularLocation>
</comment>
<keyword evidence="2" id="KW-0479">Metal-binding</keyword>
<dbReference type="GeneID" id="113503303"/>
<dbReference type="KEGG" id="tnl:113503303"/>
<dbReference type="Gene3D" id="3.30.710.10">
    <property type="entry name" value="Potassium Channel Kv1.1, Chain A"/>
    <property type="match status" value="1"/>
</dbReference>
<evidence type="ECO:0000259" key="10">
    <source>
        <dbReference type="PROSITE" id="PS50097"/>
    </source>
</evidence>
<feature type="region of interest" description="Disordered" evidence="9">
    <location>
        <begin position="382"/>
        <end position="402"/>
    </location>
</feature>
<evidence type="ECO:0000313" key="12">
    <source>
        <dbReference type="Proteomes" id="UP000322000"/>
    </source>
</evidence>
<evidence type="ECO:0000256" key="7">
    <source>
        <dbReference type="PROSITE-ProRule" id="PRU00042"/>
    </source>
</evidence>
<dbReference type="InParanoid" id="A0A7E5WJU0"/>
<keyword evidence="3" id="KW-0677">Repeat</keyword>
<evidence type="ECO:0000256" key="3">
    <source>
        <dbReference type="ARBA" id="ARBA00022737"/>
    </source>
</evidence>
<gene>
    <name evidence="13" type="primary">LOC113503303</name>
</gene>
<dbReference type="PROSITE" id="PS00028">
    <property type="entry name" value="ZINC_FINGER_C2H2_1"/>
    <property type="match status" value="2"/>
</dbReference>
<keyword evidence="5" id="KW-0862">Zinc</keyword>
<protein>
    <submittedName>
        <fullName evidence="13">Centrosome-associated zinc finger protein CP190</fullName>
    </submittedName>
</protein>
<reference evidence="13" key="1">
    <citation type="submission" date="2025-08" db="UniProtKB">
        <authorList>
            <consortium name="RefSeq"/>
        </authorList>
    </citation>
    <scope>IDENTIFICATION</scope>
</reference>
<evidence type="ECO:0000259" key="11">
    <source>
        <dbReference type="PROSITE" id="PS50157"/>
    </source>
</evidence>
<dbReference type="PANTHER" id="PTHR24394">
    <property type="entry name" value="ZINC FINGER PROTEIN"/>
    <property type="match status" value="1"/>
</dbReference>
<organism evidence="12 13">
    <name type="scientific">Trichoplusia ni</name>
    <name type="common">Cabbage looper</name>
    <dbReference type="NCBI Taxonomy" id="7111"/>
    <lineage>
        <taxon>Eukaryota</taxon>
        <taxon>Metazoa</taxon>
        <taxon>Ecdysozoa</taxon>
        <taxon>Arthropoda</taxon>
        <taxon>Hexapoda</taxon>
        <taxon>Insecta</taxon>
        <taxon>Pterygota</taxon>
        <taxon>Neoptera</taxon>
        <taxon>Endopterygota</taxon>
        <taxon>Lepidoptera</taxon>
        <taxon>Glossata</taxon>
        <taxon>Ditrysia</taxon>
        <taxon>Noctuoidea</taxon>
        <taxon>Noctuidae</taxon>
        <taxon>Plusiinae</taxon>
        <taxon>Trichoplusia</taxon>
    </lineage>
</organism>
<feature type="coiled-coil region" evidence="8">
    <location>
        <begin position="1156"/>
        <end position="1195"/>
    </location>
</feature>
<dbReference type="PROSITE" id="PS50097">
    <property type="entry name" value="BTB"/>
    <property type="match status" value="1"/>
</dbReference>
<dbReference type="Gene3D" id="3.30.160.60">
    <property type="entry name" value="Classic Zinc Finger"/>
    <property type="match status" value="1"/>
</dbReference>
<feature type="domain" description="BTB" evidence="10">
    <location>
        <begin position="30"/>
        <end position="97"/>
    </location>
</feature>
<dbReference type="Pfam" id="PF00651">
    <property type="entry name" value="BTB"/>
    <property type="match status" value="1"/>
</dbReference>
<dbReference type="InterPro" id="IPR036236">
    <property type="entry name" value="Znf_C2H2_sf"/>
</dbReference>